<evidence type="ECO:0000313" key="2">
    <source>
        <dbReference type="Proteomes" id="UP001156441"/>
    </source>
</evidence>
<name>A0ABT2JD33_9PSEU</name>
<dbReference type="Proteomes" id="UP001156441">
    <property type="component" value="Unassembled WGS sequence"/>
</dbReference>
<dbReference type="RefSeq" id="WP_260193485.1">
    <property type="nucleotide sequence ID" value="NZ_JAFFZE010000016.1"/>
</dbReference>
<reference evidence="1 2" key="1">
    <citation type="submission" date="2021-02" db="EMBL/GenBank/DDBJ databases">
        <title>Actinophytocola xerophila sp. nov., isolated from soil of cotton cropping field.</title>
        <authorList>
            <person name="Huang R."/>
            <person name="Chen X."/>
            <person name="Ge X."/>
            <person name="Liu W."/>
        </authorList>
    </citation>
    <scope>NUCLEOTIDE SEQUENCE [LARGE SCALE GENOMIC DNA]</scope>
    <source>
        <strain evidence="1 2">S1-96</strain>
    </source>
</reference>
<organism evidence="1 2">
    <name type="scientific">Actinophytocola gossypii</name>
    <dbReference type="NCBI Taxonomy" id="2812003"/>
    <lineage>
        <taxon>Bacteria</taxon>
        <taxon>Bacillati</taxon>
        <taxon>Actinomycetota</taxon>
        <taxon>Actinomycetes</taxon>
        <taxon>Pseudonocardiales</taxon>
        <taxon>Pseudonocardiaceae</taxon>
    </lineage>
</organism>
<keyword evidence="2" id="KW-1185">Reference proteome</keyword>
<dbReference type="EMBL" id="JAFFZE010000016">
    <property type="protein sequence ID" value="MCT2585787.1"/>
    <property type="molecule type" value="Genomic_DNA"/>
</dbReference>
<protein>
    <submittedName>
        <fullName evidence="1">Uncharacterized protein</fullName>
    </submittedName>
</protein>
<evidence type="ECO:0000313" key="1">
    <source>
        <dbReference type="EMBL" id="MCT2585787.1"/>
    </source>
</evidence>
<gene>
    <name evidence="1" type="ORF">JT362_21965</name>
</gene>
<accession>A0ABT2JD33</accession>
<comment type="caution">
    <text evidence="1">The sequence shown here is derived from an EMBL/GenBank/DDBJ whole genome shotgun (WGS) entry which is preliminary data.</text>
</comment>
<proteinExistence type="predicted"/>
<sequence length="283" mass="29603">MRSEMRVPDERLPGEGHGARISVLAGAPGFPRLGASVFPLAHWMARRHALVGAEVGVTAGLLDRLPVPPTVVIVVEPDVDAGTVVDRLLPAAHGMLPSAGTLTLGIASPAPVRPGSAGALVMYNLHLDPLPEALVEAAAAGRRCGLTTVHGNTVLLLQRFVPVTASAVVHAHPDRRRPVRIDGRWGLTEASSPADTFEVPADGTAGRELLAWKPTAHVPARGGTGTVNLPHNRRHRYSLGRATVRQLAALSRDAAVTARRPLSLDIALAATGPVVLRCRPAVG</sequence>